<dbReference type="EMBL" id="NMPR01000075">
    <property type="protein sequence ID" value="KAA8631523.1"/>
    <property type="molecule type" value="Genomic_DNA"/>
</dbReference>
<dbReference type="VEuPathDB" id="FungiDB:SMAC_07219"/>
<dbReference type="Proteomes" id="UP000433876">
    <property type="component" value="Unassembled WGS sequence"/>
</dbReference>
<protein>
    <recommendedName>
        <fullName evidence="3">Heterokaryon incompatibility domain-containing protein</fullName>
    </recommendedName>
</protein>
<feature type="chain" id="PRO_5035785289" description="Heterokaryon incompatibility domain-containing protein" evidence="2">
    <location>
        <begin position="28"/>
        <end position="926"/>
    </location>
</feature>
<dbReference type="PANTHER" id="PTHR33112:SF16">
    <property type="entry name" value="HETEROKARYON INCOMPATIBILITY DOMAIN-CONTAINING PROTEIN"/>
    <property type="match status" value="1"/>
</dbReference>
<feature type="region of interest" description="Disordered" evidence="1">
    <location>
        <begin position="747"/>
        <end position="767"/>
    </location>
</feature>
<proteinExistence type="predicted"/>
<name>A0A8S8ZNE9_SORMA</name>
<dbReference type="PANTHER" id="PTHR33112">
    <property type="entry name" value="DOMAIN PROTEIN, PUTATIVE-RELATED"/>
    <property type="match status" value="1"/>
</dbReference>
<accession>A0A8S8ZNE9</accession>
<evidence type="ECO:0000259" key="3">
    <source>
        <dbReference type="Pfam" id="PF06985"/>
    </source>
</evidence>
<feature type="region of interest" description="Disordered" evidence="1">
    <location>
        <begin position="460"/>
        <end position="481"/>
    </location>
</feature>
<evidence type="ECO:0000313" key="4">
    <source>
        <dbReference type="EMBL" id="KAA8631523.1"/>
    </source>
</evidence>
<dbReference type="Pfam" id="PF06985">
    <property type="entry name" value="HET"/>
    <property type="match status" value="1"/>
</dbReference>
<evidence type="ECO:0000313" key="5">
    <source>
        <dbReference type="Proteomes" id="UP000433876"/>
    </source>
</evidence>
<organism evidence="4 5">
    <name type="scientific">Sordaria macrospora</name>
    <dbReference type="NCBI Taxonomy" id="5147"/>
    <lineage>
        <taxon>Eukaryota</taxon>
        <taxon>Fungi</taxon>
        <taxon>Dikarya</taxon>
        <taxon>Ascomycota</taxon>
        <taxon>Pezizomycotina</taxon>
        <taxon>Sordariomycetes</taxon>
        <taxon>Sordariomycetidae</taxon>
        <taxon>Sordariales</taxon>
        <taxon>Sordariaceae</taxon>
        <taxon>Sordaria</taxon>
    </lineage>
</organism>
<dbReference type="AlphaFoldDB" id="A0A8S8ZNE9"/>
<sequence>MAPPTLCSICAIVPHWLASLCWDPTKGASEFTYSYTDTTVTLGSWRWMLAQAEKAEQAAAERNGCGNGCGSGGGSDELFKEYEAGEGHGGKWGKKEFYEVQGDGDEEGERNAGKGARGARGYGYGYGYGVGEQELGIGLQEGEGQDKGCNLCLMITKCTSRKSCYPYDARPYYLPPVMDPRRDERYRDVPLVFGRKSKKTIGAHTAGRPDEWQFWIHCLNMEVFMADVVVVPGSWCPKLSPPMAYNDQNPENNILLMKDWLENCRRNHAKCSEIKKTTETTTGADSFLPTRLLDVQAFGTGGKATSYLGRDVRLVSLSSRPKTMGSEADTNNNTKLPPYLTLSHCWGPPEKRPTTTTKYSLGERMKMIPLFELPRTFQDAIEITRKLGYRYLWIDSLCIVQDDEQDWAHEAGLMAKVYSHSSCTLSALSSHDSSEGLHLEPLNEDRSFMDIILPTPWPSSHPVGSTNACTGTDTDTGIGKKESDMDNTFSYTPRFRMLFSREYWYTLYNGKVLGGLCDDKSPLRSRAWTLQERELSRRVIHFAKGQVLWECAELKATAQQPWHDSSYVVMDPKWQWEEWPKIAESFESLNLVRDCDDGSVQATDSASASSSAYSSILTALTPSSLLAAYQSEKEWWDMVYDYSERLLSKDTDRLAALSGMAQFFQRNHFPHARYVAGLWSSRLEDELFWDSEDTIDARRPTDYVAPSWSWASVNGRVSFRMLVDPVRRFKKLRKKMLAVAAESIAADSEGEDGDSETENKDNDEERQRQKALQKVVCEGWKIDEVNVLPKYDDPCGALKGGSLIISGARLVEVEVFTETMLEPDPEYILGFHRHYGGLKIDGRWVADHRLDVPGEADRDDSRLVCLGMLAERGFREKLVIGGLLLRKENVDVDSDGGVCVYTRVGRFHRMAVEYFDGVEPRRIKLI</sequence>
<evidence type="ECO:0000256" key="1">
    <source>
        <dbReference type="SAM" id="MobiDB-lite"/>
    </source>
</evidence>
<dbReference type="InterPro" id="IPR010730">
    <property type="entry name" value="HET"/>
</dbReference>
<feature type="domain" description="Heterokaryon incompatibility" evidence="3">
    <location>
        <begin position="339"/>
        <end position="532"/>
    </location>
</feature>
<reference evidence="4 5" key="1">
    <citation type="submission" date="2017-07" db="EMBL/GenBank/DDBJ databases">
        <title>Genome sequence of the Sordaria macrospora wild type strain R19027.</title>
        <authorList>
            <person name="Nowrousian M."/>
            <person name="Teichert I."/>
            <person name="Kueck U."/>
        </authorList>
    </citation>
    <scope>NUCLEOTIDE SEQUENCE [LARGE SCALE GENOMIC DNA]</scope>
    <source>
        <strain evidence="4 5">R19027</strain>
        <tissue evidence="4">Mycelium</tissue>
    </source>
</reference>
<keyword evidence="2" id="KW-0732">Signal</keyword>
<feature type="signal peptide" evidence="2">
    <location>
        <begin position="1"/>
        <end position="27"/>
    </location>
</feature>
<feature type="compositionally biased region" description="Basic and acidic residues" evidence="1">
    <location>
        <begin position="757"/>
        <end position="767"/>
    </location>
</feature>
<comment type="caution">
    <text evidence="4">The sequence shown here is derived from an EMBL/GenBank/DDBJ whole genome shotgun (WGS) entry which is preliminary data.</text>
</comment>
<evidence type="ECO:0000256" key="2">
    <source>
        <dbReference type="SAM" id="SignalP"/>
    </source>
</evidence>
<gene>
    <name evidence="4" type="ORF">SMACR_07219</name>
</gene>